<dbReference type="InterPro" id="IPR036452">
    <property type="entry name" value="Ribo_hydro-like"/>
</dbReference>
<dbReference type="PANTHER" id="PTHR12304">
    <property type="entry name" value="INOSINE-URIDINE PREFERRING NUCLEOSIDE HYDROLASE"/>
    <property type="match status" value="1"/>
</dbReference>
<dbReference type="SUPFAM" id="SSF53590">
    <property type="entry name" value="Nucleoside hydrolase"/>
    <property type="match status" value="1"/>
</dbReference>
<dbReference type="InterPro" id="IPR023186">
    <property type="entry name" value="IUNH"/>
</dbReference>
<name>A0ABU3Y6C7_9SPHN</name>
<dbReference type="Gene3D" id="3.90.245.10">
    <property type="entry name" value="Ribonucleoside hydrolase-like"/>
    <property type="match status" value="1"/>
</dbReference>
<evidence type="ECO:0000313" key="5">
    <source>
        <dbReference type="Proteomes" id="UP001273531"/>
    </source>
</evidence>
<feature type="domain" description="Inosine/uridine-preferring nucleoside hydrolase" evidence="3">
    <location>
        <begin position="21"/>
        <end position="293"/>
    </location>
</feature>
<accession>A0ABU3Y6C7</accession>
<dbReference type="InterPro" id="IPR001910">
    <property type="entry name" value="Inosine/uridine_hydrolase_dom"/>
</dbReference>
<evidence type="ECO:0000256" key="2">
    <source>
        <dbReference type="ARBA" id="ARBA00023295"/>
    </source>
</evidence>
<dbReference type="EMBL" id="JAWJEJ010000001">
    <property type="protein sequence ID" value="MDV3456887.1"/>
    <property type="molecule type" value="Genomic_DNA"/>
</dbReference>
<gene>
    <name evidence="4" type="ORF">RZN05_07830</name>
</gene>
<dbReference type="Proteomes" id="UP001273531">
    <property type="component" value="Unassembled WGS sequence"/>
</dbReference>
<evidence type="ECO:0000259" key="3">
    <source>
        <dbReference type="Pfam" id="PF01156"/>
    </source>
</evidence>
<comment type="caution">
    <text evidence="4">The sequence shown here is derived from an EMBL/GenBank/DDBJ whole genome shotgun (WGS) entry which is preliminary data.</text>
</comment>
<keyword evidence="2" id="KW-0326">Glycosidase</keyword>
<dbReference type="GO" id="GO:0016787">
    <property type="term" value="F:hydrolase activity"/>
    <property type="evidence" value="ECO:0007669"/>
    <property type="project" value="UniProtKB-KW"/>
</dbReference>
<evidence type="ECO:0000256" key="1">
    <source>
        <dbReference type="ARBA" id="ARBA00022801"/>
    </source>
</evidence>
<protein>
    <submittedName>
        <fullName evidence="4">Nucleoside hydrolase</fullName>
    </submittedName>
</protein>
<keyword evidence="5" id="KW-1185">Reference proteome</keyword>
<keyword evidence="1 4" id="KW-0378">Hydrolase</keyword>
<reference evidence="4 5" key="1">
    <citation type="submission" date="2023-10" db="EMBL/GenBank/DDBJ databases">
        <title>Sphingomonas sp. HF-S4 16S ribosomal RNA gene Genome sequencing and assembly.</title>
        <authorList>
            <person name="Lee H."/>
        </authorList>
    </citation>
    <scope>NUCLEOTIDE SEQUENCE [LARGE SCALE GENOMIC DNA]</scope>
    <source>
        <strain evidence="4 5">HF-S4</strain>
    </source>
</reference>
<dbReference type="RefSeq" id="WP_317226055.1">
    <property type="nucleotide sequence ID" value="NZ_JAWJEJ010000001.1"/>
</dbReference>
<dbReference type="Pfam" id="PF01156">
    <property type="entry name" value="IU_nuc_hydro"/>
    <property type="match status" value="1"/>
</dbReference>
<evidence type="ECO:0000313" key="4">
    <source>
        <dbReference type="EMBL" id="MDV3456887.1"/>
    </source>
</evidence>
<organism evidence="4 5">
    <name type="scientific">Sphingomonas agrestis</name>
    <dbReference type="NCBI Taxonomy" id="3080540"/>
    <lineage>
        <taxon>Bacteria</taxon>
        <taxon>Pseudomonadati</taxon>
        <taxon>Pseudomonadota</taxon>
        <taxon>Alphaproteobacteria</taxon>
        <taxon>Sphingomonadales</taxon>
        <taxon>Sphingomonadaceae</taxon>
        <taxon>Sphingomonas</taxon>
    </lineage>
</organism>
<proteinExistence type="predicted"/>
<sequence>MTDAPLARDTVDAMTPLVFIHDAAIDDFVATLLIESMPQFDLKGVIIANADCVPEPGIDVASRVNQFMGRPDLPLGLSSARGWNPFPWPYRGDCIRLGAIPILAPFQSNVPTPPASGDALLAEMLQTAIDTGTPLTILLTTGFTPLTNVLTAQPDLAQGIGRIAWMGGALDVKGNLDPTTIPPEIANKHAEWNVFWDPFAADDALASFGEIAVFPLDITDTAAITPAFMATLQAQGAQYSFSQFAFEAYSLVSDEPFYDMWNVTSTVWLDAPELYAAPHQTTLEVVQWGFEQGWMRPAPPMSERPSHNVYLSFADQPGFYDYVTTRLARSA</sequence>
<dbReference type="PANTHER" id="PTHR12304:SF46">
    <property type="entry name" value="INOSINE-ADENOSINE-GUANOSINE-NUCLEOSIDE HYDROLASE"/>
    <property type="match status" value="1"/>
</dbReference>